<dbReference type="RefSeq" id="WP_100160768.1">
    <property type="nucleotide sequence ID" value="NZ_PGTB01000001.1"/>
</dbReference>
<sequence length="172" mass="18480">MRQVMTHLSGTAGHLLLLAGFAAYALWYALDAWAAQAKTQNMLLIGPAALLAGVVITLLFAKEVQRWRAGEPTETAEDAPDLEPAAADTGDDTRTFREAWGTPLSAALLGVYVIALPIVGFDVATVVYIALCMMLQGARDWRIILGFSLVAGLLPVWAIEKMLSVPVPTLFL</sequence>
<dbReference type="InterPro" id="IPR009936">
    <property type="entry name" value="DUF1468"/>
</dbReference>
<dbReference type="OrthoDB" id="7871698at2"/>
<keyword evidence="4" id="KW-1185">Reference proteome</keyword>
<evidence type="ECO:0000313" key="3">
    <source>
        <dbReference type="EMBL" id="PJE38639.1"/>
    </source>
</evidence>
<evidence type="ECO:0000313" key="4">
    <source>
        <dbReference type="Proteomes" id="UP000231553"/>
    </source>
</evidence>
<comment type="caution">
    <text evidence="3">The sequence shown here is derived from an EMBL/GenBank/DDBJ whole genome shotgun (WGS) entry which is preliminary data.</text>
</comment>
<dbReference type="EMBL" id="PGTB01000001">
    <property type="protein sequence ID" value="PJE38639.1"/>
    <property type="molecule type" value="Genomic_DNA"/>
</dbReference>
<proteinExistence type="predicted"/>
<feature type="transmembrane region" description="Helical" evidence="1">
    <location>
        <begin position="143"/>
        <end position="159"/>
    </location>
</feature>
<keyword evidence="1" id="KW-0812">Transmembrane</keyword>
<dbReference type="Proteomes" id="UP000231553">
    <property type="component" value="Unassembled WGS sequence"/>
</dbReference>
<feature type="transmembrane region" description="Helical" evidence="1">
    <location>
        <begin position="42"/>
        <end position="61"/>
    </location>
</feature>
<reference evidence="3 4" key="1">
    <citation type="journal article" date="2018" name="Int. J. Syst. Evol. Microbiol.">
        <title>Pseudooceanicola lipolyticus sp. nov., a marine alphaproteobacterium, reclassification of Oceanicola flagellatus as Pseudooceanicola flagellatus comb. nov. and emended description of the genus Pseudooceanicola.</title>
        <authorList>
            <person name="Huang M.-M."/>
            <person name="Guo L.-L."/>
            <person name="Wu Y.-H."/>
            <person name="Lai Q.-L."/>
            <person name="Shao Z.-Z."/>
            <person name="Wang C.-S."/>
            <person name="Wu M."/>
            <person name="Xu X.-W."/>
        </authorList>
    </citation>
    <scope>NUCLEOTIDE SEQUENCE [LARGE SCALE GENOMIC DNA]</scope>
    <source>
        <strain evidence="3 4">157</strain>
    </source>
</reference>
<evidence type="ECO:0000256" key="1">
    <source>
        <dbReference type="SAM" id="Phobius"/>
    </source>
</evidence>
<keyword evidence="1" id="KW-1133">Transmembrane helix</keyword>
<feature type="transmembrane region" description="Helical" evidence="1">
    <location>
        <begin position="12"/>
        <end position="30"/>
    </location>
</feature>
<keyword evidence="1" id="KW-0472">Membrane</keyword>
<organism evidence="3 4">
    <name type="scientific">Pseudooceanicola lipolyticus</name>
    <dbReference type="NCBI Taxonomy" id="2029104"/>
    <lineage>
        <taxon>Bacteria</taxon>
        <taxon>Pseudomonadati</taxon>
        <taxon>Pseudomonadota</taxon>
        <taxon>Alphaproteobacteria</taxon>
        <taxon>Rhodobacterales</taxon>
        <taxon>Paracoccaceae</taxon>
        <taxon>Pseudooceanicola</taxon>
    </lineage>
</organism>
<feature type="transmembrane region" description="Helical" evidence="1">
    <location>
        <begin position="106"/>
        <end position="131"/>
    </location>
</feature>
<dbReference type="AlphaFoldDB" id="A0A2M8J785"/>
<dbReference type="Pfam" id="PF07331">
    <property type="entry name" value="TctB"/>
    <property type="match status" value="1"/>
</dbReference>
<protein>
    <recommendedName>
        <fullName evidence="2">DUF1468 domain-containing protein</fullName>
    </recommendedName>
</protein>
<accession>A0A2M8J785</accession>
<evidence type="ECO:0000259" key="2">
    <source>
        <dbReference type="Pfam" id="PF07331"/>
    </source>
</evidence>
<gene>
    <name evidence="3" type="ORF">CVM52_00490</name>
</gene>
<feature type="domain" description="DUF1468" evidence="2">
    <location>
        <begin position="16"/>
        <end position="168"/>
    </location>
</feature>
<name>A0A2M8J785_9RHOB</name>